<proteinExistence type="predicted"/>
<gene>
    <name evidence="2" type="ORF">LAESUDRAFT_753463</name>
</gene>
<dbReference type="AlphaFoldDB" id="A0A165AWX6"/>
<name>A0A165AWX6_9APHY</name>
<reference evidence="2 3" key="1">
    <citation type="journal article" date="2016" name="Mol. Biol. Evol.">
        <title>Comparative Genomics of Early-Diverging Mushroom-Forming Fungi Provides Insights into the Origins of Lignocellulose Decay Capabilities.</title>
        <authorList>
            <person name="Nagy L.G."/>
            <person name="Riley R."/>
            <person name="Tritt A."/>
            <person name="Adam C."/>
            <person name="Daum C."/>
            <person name="Floudas D."/>
            <person name="Sun H."/>
            <person name="Yadav J.S."/>
            <person name="Pangilinan J."/>
            <person name="Larsson K.H."/>
            <person name="Matsuura K."/>
            <person name="Barry K."/>
            <person name="Labutti K."/>
            <person name="Kuo R."/>
            <person name="Ohm R.A."/>
            <person name="Bhattacharya S.S."/>
            <person name="Shirouzu T."/>
            <person name="Yoshinaga Y."/>
            <person name="Martin F.M."/>
            <person name="Grigoriev I.V."/>
            <person name="Hibbett D.S."/>
        </authorList>
    </citation>
    <scope>NUCLEOTIDE SEQUENCE [LARGE SCALE GENOMIC DNA]</scope>
    <source>
        <strain evidence="2 3">93-53</strain>
    </source>
</reference>
<sequence>MSVQYISFTLAFAIKDKDRESPTGTHDRRLEAKESVARPSRHSFAKKYGERSKVVTDENALNVLGDRWVERSRDRSPPWISSLVTFIDHFRGTKRSCKFWELASATRPYKRTRHRLVQALQTRQRAAKAEGFASSADLNANVNETHQHERTKKKRE</sequence>
<evidence type="ECO:0000313" key="2">
    <source>
        <dbReference type="EMBL" id="KZS99810.1"/>
    </source>
</evidence>
<organism evidence="2 3">
    <name type="scientific">Laetiporus sulphureus 93-53</name>
    <dbReference type="NCBI Taxonomy" id="1314785"/>
    <lineage>
        <taxon>Eukaryota</taxon>
        <taxon>Fungi</taxon>
        <taxon>Dikarya</taxon>
        <taxon>Basidiomycota</taxon>
        <taxon>Agaricomycotina</taxon>
        <taxon>Agaricomycetes</taxon>
        <taxon>Polyporales</taxon>
        <taxon>Laetiporus</taxon>
    </lineage>
</organism>
<protein>
    <submittedName>
        <fullName evidence="2">Uncharacterized protein</fullName>
    </submittedName>
</protein>
<evidence type="ECO:0000313" key="3">
    <source>
        <dbReference type="Proteomes" id="UP000076871"/>
    </source>
</evidence>
<evidence type="ECO:0000256" key="1">
    <source>
        <dbReference type="SAM" id="MobiDB-lite"/>
    </source>
</evidence>
<dbReference type="InParanoid" id="A0A165AWX6"/>
<dbReference type="RefSeq" id="XP_040757551.1">
    <property type="nucleotide sequence ID" value="XM_040911775.1"/>
</dbReference>
<keyword evidence="3" id="KW-1185">Reference proteome</keyword>
<accession>A0A165AWX6</accession>
<dbReference type="GeneID" id="63828803"/>
<dbReference type="EMBL" id="KV427714">
    <property type="protein sequence ID" value="KZS99810.1"/>
    <property type="molecule type" value="Genomic_DNA"/>
</dbReference>
<feature type="region of interest" description="Disordered" evidence="1">
    <location>
        <begin position="128"/>
        <end position="156"/>
    </location>
</feature>
<dbReference type="Proteomes" id="UP000076871">
    <property type="component" value="Unassembled WGS sequence"/>
</dbReference>